<gene>
    <name evidence="5" type="ORF">DHW61_03995</name>
</gene>
<comment type="caution">
    <text evidence="5">The sequence shown here is derived from an EMBL/GenBank/DDBJ whole genome shotgun (WGS) entry which is preliminary data.</text>
</comment>
<dbReference type="Pfam" id="PF12833">
    <property type="entry name" value="HTH_18"/>
    <property type="match status" value="1"/>
</dbReference>
<dbReference type="GO" id="GO:0003700">
    <property type="term" value="F:DNA-binding transcription factor activity"/>
    <property type="evidence" value="ECO:0007669"/>
    <property type="project" value="InterPro"/>
</dbReference>
<keyword evidence="1" id="KW-0805">Transcription regulation</keyword>
<protein>
    <recommendedName>
        <fullName evidence="4">HTH araC/xylS-type domain-containing protein</fullName>
    </recommendedName>
</protein>
<proteinExistence type="predicted"/>
<dbReference type="SUPFAM" id="SSF46689">
    <property type="entry name" value="Homeodomain-like"/>
    <property type="match status" value="2"/>
</dbReference>
<evidence type="ECO:0000256" key="2">
    <source>
        <dbReference type="ARBA" id="ARBA00023125"/>
    </source>
</evidence>
<keyword evidence="3" id="KW-0804">Transcription</keyword>
<dbReference type="AlphaFoldDB" id="A0A3D2X5F8"/>
<evidence type="ECO:0000256" key="3">
    <source>
        <dbReference type="ARBA" id="ARBA00023163"/>
    </source>
</evidence>
<evidence type="ECO:0000259" key="4">
    <source>
        <dbReference type="PROSITE" id="PS01124"/>
    </source>
</evidence>
<keyword evidence="2" id="KW-0238">DNA-binding</keyword>
<evidence type="ECO:0000256" key="1">
    <source>
        <dbReference type="ARBA" id="ARBA00023015"/>
    </source>
</evidence>
<sequence>MSSNSNSVYKYLGNTEKDGIIACGYITNPSNNTQVEVKNPYYSCFIVLKGKGEYSDEFGRKYKLSPGKLVQRLPGIRHSIVINSNIQWKEYFISFGSSTYYALLSMGLLDPNFPVLDCVISEDTQNEFDELLSLLEHAENHMLFFISQQMQNCILKLLSNTQITTRQKRIISKAKDLLSSNLNVNYTERDIADILGVGYENFRKTFRKDVGISPMVYRNQQRMYAAKTMLLSELTTAEIGERLGYTDAFTFSKQFKKHCGVSPSVFKKENIKQVF</sequence>
<dbReference type="PROSITE" id="PS01124">
    <property type="entry name" value="HTH_ARAC_FAMILY_2"/>
    <property type="match status" value="1"/>
</dbReference>
<reference evidence="5 6" key="1">
    <citation type="journal article" date="2018" name="Nat. Biotechnol.">
        <title>A standardized bacterial taxonomy based on genome phylogeny substantially revises the tree of life.</title>
        <authorList>
            <person name="Parks D.H."/>
            <person name="Chuvochina M."/>
            <person name="Waite D.W."/>
            <person name="Rinke C."/>
            <person name="Skarshewski A."/>
            <person name="Chaumeil P.A."/>
            <person name="Hugenholtz P."/>
        </authorList>
    </citation>
    <scope>NUCLEOTIDE SEQUENCE [LARGE SCALE GENOMIC DNA]</scope>
    <source>
        <strain evidence="5">UBA11728</strain>
    </source>
</reference>
<dbReference type="SMART" id="SM00342">
    <property type="entry name" value="HTH_ARAC"/>
    <property type="match status" value="1"/>
</dbReference>
<organism evidence="5 6">
    <name type="scientific">Lachnoclostridium phytofermentans</name>
    <dbReference type="NCBI Taxonomy" id="66219"/>
    <lineage>
        <taxon>Bacteria</taxon>
        <taxon>Bacillati</taxon>
        <taxon>Bacillota</taxon>
        <taxon>Clostridia</taxon>
        <taxon>Lachnospirales</taxon>
        <taxon>Lachnospiraceae</taxon>
    </lineage>
</organism>
<evidence type="ECO:0000313" key="6">
    <source>
        <dbReference type="Proteomes" id="UP000262969"/>
    </source>
</evidence>
<dbReference type="CDD" id="cd02208">
    <property type="entry name" value="cupin_RmlC-like"/>
    <property type="match status" value="1"/>
</dbReference>
<dbReference type="PANTHER" id="PTHR43280:SF2">
    <property type="entry name" value="HTH-TYPE TRANSCRIPTIONAL REGULATOR EXSA"/>
    <property type="match status" value="1"/>
</dbReference>
<name>A0A3D2X5F8_9FIRM</name>
<dbReference type="InterPro" id="IPR009057">
    <property type="entry name" value="Homeodomain-like_sf"/>
</dbReference>
<dbReference type="PANTHER" id="PTHR43280">
    <property type="entry name" value="ARAC-FAMILY TRANSCRIPTIONAL REGULATOR"/>
    <property type="match status" value="1"/>
</dbReference>
<feature type="domain" description="HTH araC/xylS-type" evidence="4">
    <location>
        <begin position="172"/>
        <end position="269"/>
    </location>
</feature>
<evidence type="ECO:0000313" key="5">
    <source>
        <dbReference type="EMBL" id="HCL01568.1"/>
    </source>
</evidence>
<accession>A0A3D2X5F8</accession>
<dbReference type="EMBL" id="DPVV01000141">
    <property type="protein sequence ID" value="HCL01568.1"/>
    <property type="molecule type" value="Genomic_DNA"/>
</dbReference>
<dbReference type="GO" id="GO:0043565">
    <property type="term" value="F:sequence-specific DNA binding"/>
    <property type="evidence" value="ECO:0007669"/>
    <property type="project" value="InterPro"/>
</dbReference>
<dbReference type="Gene3D" id="1.10.10.60">
    <property type="entry name" value="Homeodomain-like"/>
    <property type="match status" value="2"/>
</dbReference>
<dbReference type="Proteomes" id="UP000262969">
    <property type="component" value="Unassembled WGS sequence"/>
</dbReference>
<dbReference type="SUPFAM" id="SSF51215">
    <property type="entry name" value="Regulatory protein AraC"/>
    <property type="match status" value="1"/>
</dbReference>
<dbReference type="InterPro" id="IPR037923">
    <property type="entry name" value="HTH-like"/>
</dbReference>
<dbReference type="InterPro" id="IPR018060">
    <property type="entry name" value="HTH_AraC"/>
</dbReference>